<feature type="domain" description="Beta-lactamase-related" evidence="2">
    <location>
        <begin position="170"/>
        <end position="440"/>
    </location>
</feature>
<comment type="caution">
    <text evidence="3">The sequence shown here is derived from an EMBL/GenBank/DDBJ whole genome shotgun (WGS) entry which is preliminary data.</text>
</comment>
<reference evidence="4" key="1">
    <citation type="submission" date="2016-04" db="EMBL/GenBank/DDBJ databases">
        <authorList>
            <person name="Chen L."/>
            <person name="Zhuang W."/>
            <person name="Wang G."/>
        </authorList>
    </citation>
    <scope>NUCLEOTIDE SEQUENCE [LARGE SCALE GENOMIC DNA]</scope>
    <source>
        <strain evidence="4">17621</strain>
    </source>
</reference>
<dbReference type="EMBL" id="LVXG01000012">
    <property type="protein sequence ID" value="OQP50859.1"/>
    <property type="molecule type" value="Genomic_DNA"/>
</dbReference>
<dbReference type="AlphaFoldDB" id="A0A1V9EXM6"/>
<accession>A0A1V9EXM6</accession>
<keyword evidence="1" id="KW-0812">Transmembrane</keyword>
<evidence type="ECO:0000313" key="4">
    <source>
        <dbReference type="Proteomes" id="UP000192610"/>
    </source>
</evidence>
<dbReference type="PANTHER" id="PTHR43283:SF7">
    <property type="entry name" value="BETA-LACTAMASE-RELATED DOMAIN-CONTAINING PROTEIN"/>
    <property type="match status" value="1"/>
</dbReference>
<dbReference type="InterPro" id="IPR001466">
    <property type="entry name" value="Beta-lactam-related"/>
</dbReference>
<sequence length="459" mass="51292">MKLYKNILRVILFLLAVALAYGIWYAWRAFPIISGYGAKSMASAVFLQHRNPEDVLKEELNFFPITKGTYTIHPEDSSVTGSVWGFAKRKAIYRTGLGCTLVNDLSEAEIRNQHFNLPAIPAQNRDTAWPYGDKLSDSLPPNMDTKALQLAIDSAMQMPSKKGGPAYTRAFLVVYDGKIVGERYAPGFNKNTVQIGWSMTKSLTSAVIGVLVKAGRLNPNAPAPVPEWQHTDKEKIRLKDLLQQSSGLDYTENFGGPSEATNMLFKRGNMGAFMAELPLKYEPGTVFSYSSGNANLLGRIIRQTVGDSIYPAFPYKALFHKINMYSLVLEPDASGTYVSSSYSYATARDFARFGLLYYNNGVWNGEQLLPVNWVKETVQPAAANKQQRYGYQFWLNGQDDKDPTIRWFPDAPADMFFADGYGGQNIFIIPSKKLIVVRLGVRTVDENKYLKEVIAAIKN</sequence>
<name>A0A1V9EXM6_9BACT</name>
<dbReference type="InterPro" id="IPR012338">
    <property type="entry name" value="Beta-lactam/transpept-like"/>
</dbReference>
<keyword evidence="1" id="KW-1133">Transmembrane helix</keyword>
<dbReference type="RefSeq" id="WP_081199323.1">
    <property type="nucleotide sequence ID" value="NZ_FOCZ01000001.1"/>
</dbReference>
<organism evidence="3 4">
    <name type="scientific">Niastella yeongjuensis</name>
    <dbReference type="NCBI Taxonomy" id="354355"/>
    <lineage>
        <taxon>Bacteria</taxon>
        <taxon>Pseudomonadati</taxon>
        <taxon>Bacteroidota</taxon>
        <taxon>Chitinophagia</taxon>
        <taxon>Chitinophagales</taxon>
        <taxon>Chitinophagaceae</taxon>
        <taxon>Niastella</taxon>
    </lineage>
</organism>
<dbReference type="SUPFAM" id="SSF56601">
    <property type="entry name" value="beta-lactamase/transpeptidase-like"/>
    <property type="match status" value="1"/>
</dbReference>
<feature type="transmembrane region" description="Helical" evidence="1">
    <location>
        <begin position="7"/>
        <end position="27"/>
    </location>
</feature>
<evidence type="ECO:0000256" key="1">
    <source>
        <dbReference type="SAM" id="Phobius"/>
    </source>
</evidence>
<dbReference type="PANTHER" id="PTHR43283">
    <property type="entry name" value="BETA-LACTAMASE-RELATED"/>
    <property type="match status" value="1"/>
</dbReference>
<evidence type="ECO:0000313" key="3">
    <source>
        <dbReference type="EMBL" id="OQP50859.1"/>
    </source>
</evidence>
<keyword evidence="1" id="KW-0472">Membrane</keyword>
<proteinExistence type="predicted"/>
<dbReference type="STRING" id="354355.SAMN05660816_00287"/>
<dbReference type="Gene3D" id="3.40.710.10">
    <property type="entry name" value="DD-peptidase/beta-lactamase superfamily"/>
    <property type="match status" value="1"/>
</dbReference>
<dbReference type="Proteomes" id="UP000192610">
    <property type="component" value="Unassembled WGS sequence"/>
</dbReference>
<dbReference type="Pfam" id="PF00144">
    <property type="entry name" value="Beta-lactamase"/>
    <property type="match status" value="1"/>
</dbReference>
<dbReference type="InterPro" id="IPR050789">
    <property type="entry name" value="Diverse_Enzym_Activities"/>
</dbReference>
<keyword evidence="4" id="KW-1185">Reference proteome</keyword>
<evidence type="ECO:0000259" key="2">
    <source>
        <dbReference type="Pfam" id="PF00144"/>
    </source>
</evidence>
<protein>
    <recommendedName>
        <fullName evidence="2">Beta-lactamase-related domain-containing protein</fullName>
    </recommendedName>
</protein>
<gene>
    <name evidence="3" type="ORF">A4H97_03265</name>
</gene>
<dbReference type="OrthoDB" id="1185352at2"/>